<feature type="region of interest" description="Disordered" evidence="6">
    <location>
        <begin position="129"/>
        <end position="154"/>
    </location>
</feature>
<dbReference type="Gene3D" id="3.40.50.150">
    <property type="entry name" value="Vaccinia Virus protein VP39"/>
    <property type="match status" value="1"/>
</dbReference>
<dbReference type="OrthoDB" id="1302581at2759"/>
<dbReference type="PANTHER" id="PTHR10629">
    <property type="entry name" value="CYTOSINE-SPECIFIC METHYLTRANSFERASE"/>
    <property type="match status" value="1"/>
</dbReference>
<comment type="similarity">
    <text evidence="5">Belongs to the class I-like SAM-binding methyltransferase superfamily. C5-methyltransferase family.</text>
</comment>
<feature type="active site" evidence="5">
    <location>
        <position position="194"/>
    </location>
</feature>
<dbReference type="PROSITE" id="PS51679">
    <property type="entry name" value="SAM_MT_C5"/>
    <property type="match status" value="1"/>
</dbReference>
<accession>A0A484L739</accession>
<dbReference type="Proteomes" id="UP000595140">
    <property type="component" value="Unassembled WGS sequence"/>
</dbReference>
<dbReference type="Gene3D" id="3.90.120.10">
    <property type="entry name" value="DNA Methylase, subunit A, domain 2"/>
    <property type="match status" value="1"/>
</dbReference>
<evidence type="ECO:0000256" key="6">
    <source>
        <dbReference type="SAM" id="MobiDB-lite"/>
    </source>
</evidence>
<dbReference type="GO" id="GO:0005634">
    <property type="term" value="C:nucleus"/>
    <property type="evidence" value="ECO:0007669"/>
    <property type="project" value="TreeGrafter"/>
</dbReference>
<name>A0A484L739_9ASTE</name>
<reference evidence="7 8" key="1">
    <citation type="submission" date="2018-04" db="EMBL/GenBank/DDBJ databases">
        <authorList>
            <person name="Vogel A."/>
        </authorList>
    </citation>
    <scope>NUCLEOTIDE SEQUENCE [LARGE SCALE GENOMIC DNA]</scope>
</reference>
<dbReference type="PANTHER" id="PTHR10629:SF50">
    <property type="entry name" value="DNA (CYTOSINE-5)-METHYLTRANSFERASE CMT3"/>
    <property type="match status" value="1"/>
</dbReference>
<dbReference type="InterPro" id="IPR029063">
    <property type="entry name" value="SAM-dependent_MTases_sf"/>
</dbReference>
<dbReference type="GO" id="GO:0003677">
    <property type="term" value="F:DNA binding"/>
    <property type="evidence" value="ECO:0007669"/>
    <property type="project" value="TreeGrafter"/>
</dbReference>
<evidence type="ECO:0000256" key="3">
    <source>
        <dbReference type="ARBA" id="ARBA00022679"/>
    </source>
</evidence>
<keyword evidence="4 5" id="KW-0949">S-adenosyl-L-methionine</keyword>
<evidence type="ECO:0000313" key="7">
    <source>
        <dbReference type="EMBL" id="VFQ71984.1"/>
    </source>
</evidence>
<evidence type="ECO:0000313" key="8">
    <source>
        <dbReference type="Proteomes" id="UP000595140"/>
    </source>
</evidence>
<protein>
    <recommendedName>
        <fullName evidence="1">DNA (cytosine-5-)-methyltransferase</fullName>
        <ecNumber evidence="1">2.1.1.37</ecNumber>
    </recommendedName>
</protein>
<dbReference type="GO" id="GO:0032259">
    <property type="term" value="P:methylation"/>
    <property type="evidence" value="ECO:0007669"/>
    <property type="project" value="UniProtKB-KW"/>
</dbReference>
<dbReference type="SUPFAM" id="SSF53335">
    <property type="entry name" value="S-adenosyl-L-methionine-dependent methyltransferases"/>
    <property type="match status" value="2"/>
</dbReference>
<dbReference type="EC" id="2.1.1.37" evidence="1"/>
<dbReference type="EMBL" id="OOIL02001104">
    <property type="protein sequence ID" value="VFQ71984.1"/>
    <property type="molecule type" value="Genomic_DNA"/>
</dbReference>
<proteinExistence type="inferred from homology"/>
<sequence length="462" mass="51655">MMYVVPCSTFLNLPHDFTAANVSTSTISSESDGVEVRELNSEKTLLDIYSGCGGMSIGLCLGANSCNVNLVTKWAVDMNGPACDSLRLNHPETNVMNVLADTFLALLKEWQLLCASCMLITRNCSPHPNLDMSTSDEEEEESIDDDDDDDDDDNGGEVHGWVCLQVEHMASHNFACVSFCGVPFKERSCHNFLCQPTKLIVEGGVISKEFECNNVDYENHDVNLKDALFLEDAISDLPKVENTEVREEMHYVDDPKTHFQRFIRLGRDGVLGQVLYDYCPLQLNEDDYQRVCHVPKRKGTNFRDLPGVRVVGNKVELDPNVERVYLPFGKPLVPNYAISFVKGTSTKPFKRLWWDETVPTVATRAEPHNQAIWHPVQDRVLTIIENARLQGFPDYYKLCGSIKDKYTQVGNAVALLVAKALGYSLALSFKGLSEAAAMFTLPEGYDAIQELPVDQTSFAEFP</sequence>
<organism evidence="7 8">
    <name type="scientific">Cuscuta campestris</name>
    <dbReference type="NCBI Taxonomy" id="132261"/>
    <lineage>
        <taxon>Eukaryota</taxon>
        <taxon>Viridiplantae</taxon>
        <taxon>Streptophyta</taxon>
        <taxon>Embryophyta</taxon>
        <taxon>Tracheophyta</taxon>
        <taxon>Spermatophyta</taxon>
        <taxon>Magnoliopsida</taxon>
        <taxon>eudicotyledons</taxon>
        <taxon>Gunneridae</taxon>
        <taxon>Pentapetalae</taxon>
        <taxon>asterids</taxon>
        <taxon>lamiids</taxon>
        <taxon>Solanales</taxon>
        <taxon>Convolvulaceae</taxon>
        <taxon>Cuscuteae</taxon>
        <taxon>Cuscuta</taxon>
        <taxon>Cuscuta subgen. Grammica</taxon>
        <taxon>Cuscuta sect. Cleistogrammica</taxon>
    </lineage>
</organism>
<dbReference type="AlphaFoldDB" id="A0A484L739"/>
<evidence type="ECO:0000256" key="5">
    <source>
        <dbReference type="PROSITE-ProRule" id="PRU01016"/>
    </source>
</evidence>
<keyword evidence="8" id="KW-1185">Reference proteome</keyword>
<evidence type="ECO:0000256" key="4">
    <source>
        <dbReference type="ARBA" id="ARBA00022691"/>
    </source>
</evidence>
<dbReference type="GO" id="GO:0003886">
    <property type="term" value="F:DNA (cytosine-5-)-methyltransferase activity"/>
    <property type="evidence" value="ECO:0007669"/>
    <property type="project" value="UniProtKB-EC"/>
</dbReference>
<gene>
    <name evidence="7" type="ORF">CCAM_LOCUS13760</name>
</gene>
<dbReference type="Pfam" id="PF00145">
    <property type="entry name" value="DNA_methylase"/>
    <property type="match status" value="1"/>
</dbReference>
<evidence type="ECO:0000256" key="2">
    <source>
        <dbReference type="ARBA" id="ARBA00022603"/>
    </source>
</evidence>
<keyword evidence="2 5" id="KW-0489">Methyltransferase</keyword>
<dbReference type="InterPro" id="IPR001525">
    <property type="entry name" value="C5_MeTfrase"/>
</dbReference>
<evidence type="ECO:0000256" key="1">
    <source>
        <dbReference type="ARBA" id="ARBA00011975"/>
    </source>
</evidence>
<keyword evidence="3 5" id="KW-0808">Transferase</keyword>
<feature type="compositionally biased region" description="Acidic residues" evidence="6">
    <location>
        <begin position="134"/>
        <end position="154"/>
    </location>
</feature>
<dbReference type="GO" id="GO:0044027">
    <property type="term" value="P:negative regulation of gene expression via chromosomal CpG island methylation"/>
    <property type="evidence" value="ECO:0007669"/>
    <property type="project" value="TreeGrafter"/>
</dbReference>
<dbReference type="InterPro" id="IPR050390">
    <property type="entry name" value="C5-Methyltransferase"/>
</dbReference>